<dbReference type="PANTHER" id="PTHR31970">
    <property type="match status" value="1"/>
</dbReference>
<organism evidence="1 2">
    <name type="scientific">Rubroshorea leprosula</name>
    <dbReference type="NCBI Taxonomy" id="152421"/>
    <lineage>
        <taxon>Eukaryota</taxon>
        <taxon>Viridiplantae</taxon>
        <taxon>Streptophyta</taxon>
        <taxon>Embryophyta</taxon>
        <taxon>Tracheophyta</taxon>
        <taxon>Spermatophyta</taxon>
        <taxon>Magnoliopsida</taxon>
        <taxon>eudicotyledons</taxon>
        <taxon>Gunneridae</taxon>
        <taxon>Pentapetalae</taxon>
        <taxon>rosids</taxon>
        <taxon>malvids</taxon>
        <taxon>Malvales</taxon>
        <taxon>Dipterocarpaceae</taxon>
        <taxon>Rubroshorea</taxon>
    </lineage>
</organism>
<gene>
    <name evidence="1" type="ORF">SLEP1_g57680</name>
</gene>
<evidence type="ECO:0000313" key="1">
    <source>
        <dbReference type="EMBL" id="GKV51002.1"/>
    </source>
</evidence>
<proteinExistence type="predicted"/>
<reference evidence="1 2" key="1">
    <citation type="journal article" date="2021" name="Commun. Biol.">
        <title>The genome of Shorea leprosula (Dipterocarpaceae) highlights the ecological relevance of drought in aseasonal tropical rainforests.</title>
        <authorList>
            <person name="Ng K.K.S."/>
            <person name="Kobayashi M.J."/>
            <person name="Fawcett J.A."/>
            <person name="Hatakeyama M."/>
            <person name="Paape T."/>
            <person name="Ng C.H."/>
            <person name="Ang C.C."/>
            <person name="Tnah L.H."/>
            <person name="Lee C.T."/>
            <person name="Nishiyama T."/>
            <person name="Sese J."/>
            <person name="O'Brien M.J."/>
            <person name="Copetti D."/>
            <person name="Mohd Noor M.I."/>
            <person name="Ong R.C."/>
            <person name="Putra M."/>
            <person name="Sireger I.Z."/>
            <person name="Indrioko S."/>
            <person name="Kosugi Y."/>
            <person name="Izuno A."/>
            <person name="Isagi Y."/>
            <person name="Lee S.L."/>
            <person name="Shimizu K.K."/>
        </authorList>
    </citation>
    <scope>NUCLEOTIDE SEQUENCE [LARGE SCALE GENOMIC DNA]</scope>
    <source>
        <strain evidence="1">214</strain>
    </source>
</reference>
<evidence type="ECO:0000313" key="2">
    <source>
        <dbReference type="Proteomes" id="UP001054252"/>
    </source>
</evidence>
<keyword evidence="2" id="KW-1185">Reference proteome</keyword>
<dbReference type="Pfam" id="PF16983">
    <property type="entry name" value="MFS_MOT1"/>
    <property type="match status" value="1"/>
</dbReference>
<dbReference type="AlphaFoldDB" id="A0AAV5MNB9"/>
<dbReference type="GO" id="GO:0015098">
    <property type="term" value="F:molybdate ion transmembrane transporter activity"/>
    <property type="evidence" value="ECO:0007669"/>
    <property type="project" value="InterPro"/>
</dbReference>
<dbReference type="InterPro" id="IPR031563">
    <property type="entry name" value="MOT1/MOT2"/>
</dbReference>
<dbReference type="Proteomes" id="UP001054252">
    <property type="component" value="Unassembled WGS sequence"/>
</dbReference>
<protein>
    <submittedName>
        <fullName evidence="1">Uncharacterized protein</fullName>
    </submittedName>
</protein>
<dbReference type="PANTHER" id="PTHR31970:SF9">
    <property type="entry name" value="MOLYBDATE TRANSPORTER 2"/>
    <property type="match status" value="1"/>
</dbReference>
<sequence>MDGHSLSSATPLIHHDHRNTWWRRHLQLKNSLSSELSGAVGDLGTFIPIVLTLTLVSNLDLSTTLIFTAFNNISTGLLFGIPMPVQPMKSIAAVAVSETPHLTPSQIATAGASTAATLLILGASGLMSTLYRFLPLPVVAQGGQGQGQGQGQAAYSSLVCDSRANV</sequence>
<name>A0AAV5MNB9_9ROSI</name>
<accession>A0AAV5MNB9</accession>
<dbReference type="EMBL" id="BPVZ01000420">
    <property type="protein sequence ID" value="GKV51002.1"/>
    <property type="molecule type" value="Genomic_DNA"/>
</dbReference>
<comment type="caution">
    <text evidence="1">The sequence shown here is derived from an EMBL/GenBank/DDBJ whole genome shotgun (WGS) entry which is preliminary data.</text>
</comment>